<evidence type="ECO:0000256" key="2">
    <source>
        <dbReference type="PROSITE-ProRule" id="PRU01331"/>
    </source>
</evidence>
<dbReference type="InterPro" id="IPR036651">
    <property type="entry name" value="Gln_synt_N_sf"/>
</dbReference>
<dbReference type="EMBL" id="BMQS01000015">
    <property type="protein sequence ID" value="GGT99723.1"/>
    <property type="molecule type" value="Genomic_DNA"/>
</dbReference>
<dbReference type="OrthoDB" id="36124at2157"/>
<dbReference type="GO" id="GO:0004356">
    <property type="term" value="F:glutamine synthetase activity"/>
    <property type="evidence" value="ECO:0007669"/>
    <property type="project" value="InterPro"/>
</dbReference>
<dbReference type="Proteomes" id="UP000616143">
    <property type="component" value="Unassembled WGS sequence"/>
</dbReference>
<gene>
    <name evidence="6" type="ORF">GCM10007116_16380</name>
    <name evidence="5" type="ORF">HS1genome_1166</name>
</gene>
<evidence type="ECO:0000256" key="1">
    <source>
        <dbReference type="ARBA" id="ARBA00022598"/>
    </source>
</evidence>
<name>A0A348B3M5_9CREN</name>
<keyword evidence="7" id="KW-1185">Reference proteome</keyword>
<reference evidence="7" key="2">
    <citation type="submission" date="2018-04" db="EMBL/GenBank/DDBJ databases">
        <title>Complete genome sequence of Sulfodiicoccus acidiphilus strain HS-1.</title>
        <authorList>
            <person name="Sakai H.D."/>
            <person name="Kurosawa N."/>
        </authorList>
    </citation>
    <scope>NUCLEOTIDE SEQUENCE [LARGE SCALE GENOMIC DNA]</scope>
    <source>
        <strain evidence="7">HS-1</strain>
    </source>
</reference>
<evidence type="ECO:0000313" key="7">
    <source>
        <dbReference type="Proteomes" id="UP000276741"/>
    </source>
</evidence>
<dbReference type="Gene3D" id="3.30.590.10">
    <property type="entry name" value="Glutamine synthetase/guanido kinase, catalytic domain"/>
    <property type="match status" value="1"/>
</dbReference>
<dbReference type="RefSeq" id="WP_126450012.1">
    <property type="nucleotide sequence ID" value="NZ_AP018553.1"/>
</dbReference>
<dbReference type="PANTHER" id="PTHR43785:SF12">
    <property type="entry name" value="TYPE-1 GLUTAMINE SYNTHETASE 2"/>
    <property type="match status" value="1"/>
</dbReference>
<evidence type="ECO:0000259" key="4">
    <source>
        <dbReference type="PROSITE" id="PS51987"/>
    </source>
</evidence>
<dbReference type="EMBL" id="AP018553">
    <property type="protein sequence ID" value="BBD72777.1"/>
    <property type="molecule type" value="Genomic_DNA"/>
</dbReference>
<dbReference type="InterPro" id="IPR008146">
    <property type="entry name" value="Gln_synth_cat_dom"/>
</dbReference>
<dbReference type="GO" id="GO:0006542">
    <property type="term" value="P:glutamine biosynthetic process"/>
    <property type="evidence" value="ECO:0007669"/>
    <property type="project" value="InterPro"/>
</dbReference>
<dbReference type="SUPFAM" id="SSF55931">
    <property type="entry name" value="Glutamine synthetase/guanido kinase"/>
    <property type="match status" value="1"/>
</dbReference>
<dbReference type="Gene3D" id="3.10.20.70">
    <property type="entry name" value="Glutamine synthetase, N-terminal domain"/>
    <property type="match status" value="1"/>
</dbReference>
<comment type="similarity">
    <text evidence="2 3">Belongs to the glutamine synthetase family.</text>
</comment>
<accession>A0A348B3M5</accession>
<dbReference type="SUPFAM" id="SSF54368">
    <property type="entry name" value="Glutamine synthetase, N-terminal domain"/>
    <property type="match status" value="1"/>
</dbReference>
<sequence>MSSEQIMELLKTGKIDYVRVLVVDVLGNVRSRSLRRMEFEKAVDMGVNYPESILYLDIWDRPIKHNFDDVIAHPDLTTFMTFPYLERTGVVLSALTDSGGVPSPLCVRTVLRKATGRLEGQGYRMRVLFEPTFYVLRGDSPADSSRAFSSEGLLVEQEFLKEVVKYLEEMEEPVQRLNKYFGRGQYEITFSPAEALRSADFLTAAKEVVRDVALLHGLKATFMSKPFSDSPGNVLHVYFSLLDEEDNNATLDQTTGQPSKIARNFLAGLQVHIGALSALALPTVNSYRRLREDFSPTVAAAGRERRFLLRFPANFKDTGMLEFRLPDTTANPYLLLTGMIYAGLEGVERGLELMEGIESEEVPTSLEEALRRLSNDRLMREALGEELLSLYVELKLREVKEFEQQVTQWERDVYLRL</sequence>
<organism evidence="5 7">
    <name type="scientific">Sulfodiicoccus acidiphilus</name>
    <dbReference type="NCBI Taxonomy" id="1670455"/>
    <lineage>
        <taxon>Archaea</taxon>
        <taxon>Thermoproteota</taxon>
        <taxon>Thermoprotei</taxon>
        <taxon>Sulfolobales</taxon>
        <taxon>Sulfolobaceae</taxon>
        <taxon>Sulfodiicoccus</taxon>
    </lineage>
</organism>
<reference evidence="6" key="1">
    <citation type="journal article" date="2014" name="Int. J. Syst. Evol. Microbiol.">
        <title>Complete genome sequence of Corynebacterium casei LMG S-19264T (=DSM 44701T), isolated from a smear-ripened cheese.</title>
        <authorList>
            <consortium name="US DOE Joint Genome Institute (JGI-PGF)"/>
            <person name="Walter F."/>
            <person name="Albersmeier A."/>
            <person name="Kalinowski J."/>
            <person name="Ruckert C."/>
        </authorList>
    </citation>
    <scope>NUCLEOTIDE SEQUENCE</scope>
    <source>
        <strain evidence="6">JCM 31740</strain>
    </source>
</reference>
<dbReference type="Pfam" id="PF00120">
    <property type="entry name" value="Gln-synt_C"/>
    <property type="match status" value="1"/>
</dbReference>
<dbReference type="PANTHER" id="PTHR43785">
    <property type="entry name" value="GAMMA-GLUTAMYLPUTRESCINE SYNTHETASE"/>
    <property type="match status" value="1"/>
</dbReference>
<dbReference type="InterPro" id="IPR014746">
    <property type="entry name" value="Gln_synth/guanido_kin_cat_dom"/>
</dbReference>
<reference evidence="5" key="3">
    <citation type="journal article" date="2019" name="BMC Res. Notes">
        <title>Complete genome sequence of the Sulfodiicoccus acidiphilus strain HS-1T, the first crenarchaeon that lacks polB3, isolated from an acidic hot spring in Ohwaku-dani, Hakone, Japan.</title>
        <authorList>
            <person name="Sakai H.D."/>
            <person name="Kurosawa N."/>
        </authorList>
    </citation>
    <scope>NUCLEOTIDE SEQUENCE</scope>
    <source>
        <strain evidence="5">HS-1</strain>
    </source>
</reference>
<evidence type="ECO:0000313" key="5">
    <source>
        <dbReference type="EMBL" id="BBD72777.1"/>
    </source>
</evidence>
<dbReference type="KEGG" id="sacd:HS1genome_1166"/>
<proteinExistence type="inferred from homology"/>
<feature type="domain" description="GS catalytic" evidence="4">
    <location>
        <begin position="107"/>
        <end position="417"/>
    </location>
</feature>
<dbReference type="Proteomes" id="UP000276741">
    <property type="component" value="Chromosome"/>
</dbReference>
<dbReference type="SMART" id="SM01230">
    <property type="entry name" value="Gln-synt_C"/>
    <property type="match status" value="1"/>
</dbReference>
<dbReference type="GeneID" id="38666681"/>
<dbReference type="PROSITE" id="PS51987">
    <property type="entry name" value="GS_CATALYTIC"/>
    <property type="match status" value="1"/>
</dbReference>
<evidence type="ECO:0000256" key="3">
    <source>
        <dbReference type="RuleBase" id="RU000384"/>
    </source>
</evidence>
<evidence type="ECO:0000313" key="6">
    <source>
        <dbReference type="EMBL" id="GGT99723.1"/>
    </source>
</evidence>
<dbReference type="AlphaFoldDB" id="A0A348B3M5"/>
<reference evidence="6" key="4">
    <citation type="submission" date="2020-09" db="EMBL/GenBank/DDBJ databases">
        <authorList>
            <person name="Sun Q."/>
            <person name="Ohkuma M."/>
        </authorList>
    </citation>
    <scope>NUCLEOTIDE SEQUENCE</scope>
    <source>
        <strain evidence="6">JCM 31740</strain>
    </source>
</reference>
<protein>
    <submittedName>
        <fullName evidence="5">Glutamine synthetase</fullName>
    </submittedName>
</protein>
<keyword evidence="1" id="KW-0436">Ligase</keyword>